<dbReference type="EC" id="4.2.1.113" evidence="4"/>
<dbReference type="SFLD" id="SFLDG00180">
    <property type="entry name" value="muconate_cycloisomerase"/>
    <property type="match status" value="1"/>
</dbReference>
<name>A0A7T4JV30_9CORY</name>
<sequence length="308" mass="34025">MVTFEEIAQRARVVDLPMIKFRGITHREAMLIEGPKGWAEWSPFLEYETPEAATWLKCALEVAYVGVPTPKRTKVQVNGTVPAVAAGEVENILARFPGVKTVKVKVAERGQSLQDDIERVQAVRRLMPEAAIRVDANRGWSVDQGIEAAKRLGPLEYMEQPCATIEELEQVRPYVKVAADESIRKESDPLKVKGRVDYAILKCQPMGGPTNVLKVEKELGLRVTVSSALETAVGMYACLATAAAQDVQPAAGLGTGGFFYEDVAERRQIVDGAIDVTPVTPTNFPACKNEDFWYRRLKECLGYLQSRS</sequence>
<dbReference type="CDD" id="cd03320">
    <property type="entry name" value="OSBS"/>
    <property type="match status" value="1"/>
</dbReference>
<feature type="domain" description="Mandelate racemase/muconate lactonizing enzyme C-terminal" evidence="3">
    <location>
        <begin position="82"/>
        <end position="178"/>
    </location>
</feature>
<reference evidence="4 5" key="1">
    <citation type="submission" date="2020-12" db="EMBL/GenBank/DDBJ databases">
        <title>FDA dAtabase for Regulatory Grade micrObial Sequences (FDA-ARGOS): Supporting development and validation of Infectious Disease Dx tests.</title>
        <authorList>
            <person name="Sproer C."/>
            <person name="Gronow S."/>
            <person name="Severitt S."/>
            <person name="Schroder I."/>
            <person name="Tallon L."/>
            <person name="Sadzewicz L."/>
            <person name="Zhao X."/>
            <person name="Boylan J."/>
            <person name="Ott S."/>
            <person name="Bowen H."/>
            <person name="Vavikolanu K."/>
            <person name="Mehta A."/>
            <person name="Aluvathingal J."/>
            <person name="Nadendla S."/>
            <person name="Lowell S."/>
            <person name="Myers T."/>
            <person name="Yan Y."/>
            <person name="Sichtig H."/>
        </authorList>
    </citation>
    <scope>NUCLEOTIDE SEQUENCE [LARGE SCALE GENOMIC DNA]</scope>
    <source>
        <strain evidence="4 5">FDAARGOS_1053</strain>
    </source>
</reference>
<dbReference type="SFLD" id="SFLDS00001">
    <property type="entry name" value="Enolase"/>
    <property type="match status" value="1"/>
</dbReference>
<dbReference type="InterPro" id="IPR036849">
    <property type="entry name" value="Enolase-like_C_sf"/>
</dbReference>
<proteinExistence type="predicted"/>
<dbReference type="SUPFAM" id="SSF51604">
    <property type="entry name" value="Enolase C-terminal domain-like"/>
    <property type="match status" value="1"/>
</dbReference>
<keyword evidence="2" id="KW-0479">Metal-binding</keyword>
<dbReference type="GO" id="GO:0009234">
    <property type="term" value="P:menaquinone biosynthetic process"/>
    <property type="evidence" value="ECO:0007669"/>
    <property type="project" value="UniProtKB-KW"/>
</dbReference>
<dbReference type="SFLD" id="SFLDF00009">
    <property type="entry name" value="o-succinylbenzoate_synthase"/>
    <property type="match status" value="1"/>
</dbReference>
<evidence type="ECO:0000259" key="3">
    <source>
        <dbReference type="SMART" id="SM00922"/>
    </source>
</evidence>
<dbReference type="AlphaFoldDB" id="A0A7T4JV30"/>
<evidence type="ECO:0000256" key="2">
    <source>
        <dbReference type="ARBA" id="ARBA00022723"/>
    </source>
</evidence>
<evidence type="ECO:0000313" key="5">
    <source>
        <dbReference type="Proteomes" id="UP000596145"/>
    </source>
</evidence>
<evidence type="ECO:0000313" key="4">
    <source>
        <dbReference type="EMBL" id="QQB46499.1"/>
    </source>
</evidence>
<dbReference type="GO" id="GO:0043748">
    <property type="term" value="F:O-succinylbenzoate synthase activity"/>
    <property type="evidence" value="ECO:0007669"/>
    <property type="project" value="UniProtKB-EC"/>
</dbReference>
<dbReference type="EMBL" id="CP066007">
    <property type="protein sequence ID" value="QQB46499.1"/>
    <property type="molecule type" value="Genomic_DNA"/>
</dbReference>
<dbReference type="PANTHER" id="PTHR48073">
    <property type="entry name" value="O-SUCCINYLBENZOATE SYNTHASE-RELATED"/>
    <property type="match status" value="1"/>
</dbReference>
<dbReference type="Pfam" id="PF13378">
    <property type="entry name" value="MR_MLE_C"/>
    <property type="match status" value="1"/>
</dbReference>
<protein>
    <submittedName>
        <fullName evidence="4">O-succinylbenzoate synthase</fullName>
        <ecNumber evidence="4">4.2.1.113</ecNumber>
    </submittedName>
</protein>
<keyword evidence="4" id="KW-0456">Lyase</keyword>
<evidence type="ECO:0000256" key="1">
    <source>
        <dbReference type="ARBA" id="ARBA00022428"/>
    </source>
</evidence>
<gene>
    <name evidence="4" type="ORF">I6I10_00625</name>
</gene>
<accession>A0A7T4JV30</accession>
<dbReference type="Proteomes" id="UP000596145">
    <property type="component" value="Chromosome"/>
</dbReference>
<dbReference type="OrthoDB" id="3725747at2"/>
<dbReference type="Gene3D" id="3.20.20.120">
    <property type="entry name" value="Enolase-like C-terminal domain"/>
    <property type="match status" value="1"/>
</dbReference>
<keyword evidence="1" id="KW-0474">Menaquinone biosynthesis</keyword>
<dbReference type="PANTHER" id="PTHR48073:SF2">
    <property type="entry name" value="O-SUCCINYLBENZOATE SYNTHASE"/>
    <property type="match status" value="1"/>
</dbReference>
<dbReference type="InterPro" id="IPR013342">
    <property type="entry name" value="Mandelate_racemase_C"/>
</dbReference>
<dbReference type="GeneID" id="92759192"/>
<dbReference type="GO" id="GO:0046872">
    <property type="term" value="F:metal ion binding"/>
    <property type="evidence" value="ECO:0007669"/>
    <property type="project" value="UniProtKB-KW"/>
</dbReference>
<organism evidence="4 5">
    <name type="scientific">Corynebacterium glucuronolyticum</name>
    <dbReference type="NCBI Taxonomy" id="39791"/>
    <lineage>
        <taxon>Bacteria</taxon>
        <taxon>Bacillati</taxon>
        <taxon>Actinomycetota</taxon>
        <taxon>Actinomycetes</taxon>
        <taxon>Mycobacteriales</taxon>
        <taxon>Corynebacteriaceae</taxon>
        <taxon>Corynebacterium</taxon>
    </lineage>
</organism>
<dbReference type="RefSeq" id="WP_084036603.1">
    <property type="nucleotide sequence ID" value="NZ_CP066007.1"/>
</dbReference>
<dbReference type="NCBIfam" id="NF002782">
    <property type="entry name" value="PRK02901.1"/>
    <property type="match status" value="1"/>
</dbReference>
<dbReference type="Pfam" id="PF18374">
    <property type="entry name" value="Enolase_like_N"/>
    <property type="match status" value="1"/>
</dbReference>
<dbReference type="SMART" id="SM00922">
    <property type="entry name" value="MR_MLE"/>
    <property type="match status" value="1"/>
</dbReference>
<dbReference type="InterPro" id="IPR029065">
    <property type="entry name" value="Enolase_C-like"/>
</dbReference>